<dbReference type="PRINTS" id="PR00080">
    <property type="entry name" value="SDRFAMILY"/>
</dbReference>
<dbReference type="PIRSF" id="PIRSF000126">
    <property type="entry name" value="11-beta-HSD1"/>
    <property type="match status" value="1"/>
</dbReference>
<accession>A0A364XZQ0</accession>
<dbReference type="PRINTS" id="PR00081">
    <property type="entry name" value="GDHRDH"/>
</dbReference>
<dbReference type="GO" id="GO:0016020">
    <property type="term" value="C:membrane"/>
    <property type="evidence" value="ECO:0007669"/>
    <property type="project" value="TreeGrafter"/>
</dbReference>
<keyword evidence="6" id="KW-1185">Reference proteome</keyword>
<sequence length="270" mass="29863">MSDLLSTRQFTLITGATSSFGRAFAMIFAKEGFNLVLVDTEASALLQLESDVRNLYPHTITSIIPKDLSVLTAAQELYDEIVEEGIIISILVNNSGVSEVGLFAESSWEREQSLIMTQVMTTTHLTKLFLRDMLVRDNGKILQVASVSAFMPTPRMAVYGASKSFMLFFSEALQHELRDKNITVTILSPGATQSDAFRKASTDVTSESSQDDYTDPDDVAQAGYDALMQGKKHEIIGFQNELQLGLSKLMPDSWSAAALNKMFEDRERGH</sequence>
<organism evidence="5 6">
    <name type="scientific">Pseudochryseolinea flava</name>
    <dbReference type="NCBI Taxonomy" id="2059302"/>
    <lineage>
        <taxon>Bacteria</taxon>
        <taxon>Pseudomonadati</taxon>
        <taxon>Bacteroidota</taxon>
        <taxon>Cytophagia</taxon>
        <taxon>Cytophagales</taxon>
        <taxon>Fulvivirgaceae</taxon>
        <taxon>Pseudochryseolinea</taxon>
    </lineage>
</organism>
<dbReference type="InterPro" id="IPR020904">
    <property type="entry name" value="Sc_DH/Rdtase_CS"/>
</dbReference>
<dbReference type="EMBL" id="QMFY01000013">
    <property type="protein sequence ID" value="RAV99102.1"/>
    <property type="molecule type" value="Genomic_DNA"/>
</dbReference>
<evidence type="ECO:0000313" key="5">
    <source>
        <dbReference type="EMBL" id="RAV99102.1"/>
    </source>
</evidence>
<dbReference type="RefSeq" id="WP_112748914.1">
    <property type="nucleotide sequence ID" value="NZ_QMFY01000013.1"/>
</dbReference>
<dbReference type="PANTHER" id="PTHR44196:SF2">
    <property type="entry name" value="SHORT-CHAIN DEHYDROGENASE-RELATED"/>
    <property type="match status" value="1"/>
</dbReference>
<keyword evidence="2" id="KW-0560">Oxidoreductase</keyword>
<dbReference type="PROSITE" id="PS00061">
    <property type="entry name" value="ADH_SHORT"/>
    <property type="match status" value="1"/>
</dbReference>
<evidence type="ECO:0000256" key="2">
    <source>
        <dbReference type="ARBA" id="ARBA00023002"/>
    </source>
</evidence>
<evidence type="ECO:0000256" key="4">
    <source>
        <dbReference type="SAM" id="MobiDB-lite"/>
    </source>
</evidence>
<dbReference type="GO" id="GO:0016491">
    <property type="term" value="F:oxidoreductase activity"/>
    <property type="evidence" value="ECO:0007669"/>
    <property type="project" value="UniProtKB-KW"/>
</dbReference>
<dbReference type="Gene3D" id="3.40.50.720">
    <property type="entry name" value="NAD(P)-binding Rossmann-like Domain"/>
    <property type="match status" value="1"/>
</dbReference>
<dbReference type="AlphaFoldDB" id="A0A364XZQ0"/>
<dbReference type="Pfam" id="PF00106">
    <property type="entry name" value="adh_short"/>
    <property type="match status" value="1"/>
</dbReference>
<gene>
    <name evidence="5" type="ORF">DQQ10_21135</name>
</gene>
<dbReference type="PANTHER" id="PTHR44196">
    <property type="entry name" value="DEHYDROGENASE/REDUCTASE SDR FAMILY MEMBER 7B"/>
    <property type="match status" value="1"/>
</dbReference>
<dbReference type="OrthoDB" id="9808814at2"/>
<comment type="caution">
    <text evidence="5">The sequence shown here is derived from an EMBL/GenBank/DDBJ whole genome shotgun (WGS) entry which is preliminary data.</text>
</comment>
<proteinExistence type="inferred from homology"/>
<feature type="region of interest" description="Disordered" evidence="4">
    <location>
        <begin position="197"/>
        <end position="216"/>
    </location>
</feature>
<evidence type="ECO:0000313" key="6">
    <source>
        <dbReference type="Proteomes" id="UP000251889"/>
    </source>
</evidence>
<evidence type="ECO:0008006" key="7">
    <source>
        <dbReference type="Google" id="ProtNLM"/>
    </source>
</evidence>
<name>A0A364XZQ0_9BACT</name>
<dbReference type="CDD" id="cd05233">
    <property type="entry name" value="SDR_c"/>
    <property type="match status" value="1"/>
</dbReference>
<evidence type="ECO:0000256" key="3">
    <source>
        <dbReference type="RuleBase" id="RU000363"/>
    </source>
</evidence>
<protein>
    <recommendedName>
        <fullName evidence="7">Short-chain dehydrogenase</fullName>
    </recommendedName>
</protein>
<dbReference type="InterPro" id="IPR002347">
    <property type="entry name" value="SDR_fam"/>
</dbReference>
<dbReference type="InterPro" id="IPR036291">
    <property type="entry name" value="NAD(P)-bd_dom_sf"/>
</dbReference>
<dbReference type="SUPFAM" id="SSF51735">
    <property type="entry name" value="NAD(P)-binding Rossmann-fold domains"/>
    <property type="match status" value="1"/>
</dbReference>
<evidence type="ECO:0000256" key="1">
    <source>
        <dbReference type="ARBA" id="ARBA00006484"/>
    </source>
</evidence>
<reference evidence="5 6" key="1">
    <citation type="submission" date="2018-06" db="EMBL/GenBank/DDBJ databases">
        <title>Chryseolinea flavus sp. nov., a member of the phylum Bacteroidetes isolated from soil.</title>
        <authorList>
            <person name="Li Y."/>
            <person name="Wang J."/>
        </authorList>
    </citation>
    <scope>NUCLEOTIDE SEQUENCE [LARGE SCALE GENOMIC DNA]</scope>
    <source>
        <strain evidence="5 6">SDU1-6</strain>
    </source>
</reference>
<dbReference type="Proteomes" id="UP000251889">
    <property type="component" value="Unassembled WGS sequence"/>
</dbReference>
<comment type="similarity">
    <text evidence="1 3">Belongs to the short-chain dehydrogenases/reductases (SDR) family.</text>
</comment>